<evidence type="ECO:0000256" key="1">
    <source>
        <dbReference type="SAM" id="Phobius"/>
    </source>
</evidence>
<protein>
    <submittedName>
        <fullName evidence="2">Uncharacterized protein</fullName>
    </submittedName>
</protein>
<dbReference type="EMBL" id="BSDD01000005">
    <property type="protein sequence ID" value="GLH71017.1"/>
    <property type="molecule type" value="Genomic_DNA"/>
</dbReference>
<dbReference type="Proteomes" id="UP001165089">
    <property type="component" value="Unassembled WGS sequence"/>
</dbReference>
<keyword evidence="1" id="KW-0472">Membrane</keyword>
<keyword evidence="1" id="KW-1133">Transmembrane helix</keyword>
<reference evidence="2 3" key="1">
    <citation type="journal article" date="2023" name="Antonie Van Leeuwenhoek">
        <title>Mesoterricola silvestris gen. nov., sp. nov., Mesoterricola sediminis sp. nov., Geothrix oryzae sp. nov., Geothrix edaphica sp. nov., Geothrix rubra sp. nov., and Geothrix limicola sp. nov., six novel members of Acidobacteriota isolated from soils.</title>
        <authorList>
            <person name="Itoh H."/>
            <person name="Sugisawa Y."/>
            <person name="Mise K."/>
            <person name="Xu Z."/>
            <person name="Kuniyasu M."/>
            <person name="Ushijima N."/>
            <person name="Kawano K."/>
            <person name="Kobayashi E."/>
            <person name="Shiratori Y."/>
            <person name="Masuda Y."/>
            <person name="Senoo K."/>
        </authorList>
    </citation>
    <scope>NUCLEOTIDE SEQUENCE [LARGE SCALE GENOMIC DNA]</scope>
    <source>
        <strain evidence="2 3">Red803</strain>
    </source>
</reference>
<feature type="transmembrane region" description="Helical" evidence="1">
    <location>
        <begin position="135"/>
        <end position="154"/>
    </location>
</feature>
<keyword evidence="3" id="KW-1185">Reference proteome</keyword>
<organism evidence="2 3">
    <name type="scientific">Geothrix rubra</name>
    <dbReference type="NCBI Taxonomy" id="2927977"/>
    <lineage>
        <taxon>Bacteria</taxon>
        <taxon>Pseudomonadati</taxon>
        <taxon>Acidobacteriota</taxon>
        <taxon>Holophagae</taxon>
        <taxon>Holophagales</taxon>
        <taxon>Holophagaceae</taxon>
        <taxon>Geothrix</taxon>
    </lineage>
</organism>
<proteinExistence type="predicted"/>
<gene>
    <name evidence="2" type="ORF">GETHPA_25500</name>
</gene>
<accession>A0ABQ5Q883</accession>
<feature type="transmembrane region" description="Helical" evidence="1">
    <location>
        <begin position="102"/>
        <end position="123"/>
    </location>
</feature>
<sequence>MTRALTSYLSQVEAGLRGVSRRRRAMLLRELESHLMDEAEARGLEGENGMAVLLAEKERPGALALELSSGEGQDANHRGSTALVAGMIIGLATGGHMWIEGWHWFICLPFAAAQGLAVGAGFFWARRRWARLGPVARMLVAVVITTLLSIPLGFTTMHGFKPTRLFYGAYTGYLLERHSQERPLWQAMLEPVLFTAFMFFVEVVLLGRVRFQWWKVLYELSFNGTLLLSVLGALRLKRLLSERWVFMPQEQG</sequence>
<dbReference type="RefSeq" id="WP_285726847.1">
    <property type="nucleotide sequence ID" value="NZ_BSDD01000005.1"/>
</dbReference>
<keyword evidence="1" id="KW-0812">Transmembrane</keyword>
<name>A0ABQ5Q883_9BACT</name>
<comment type="caution">
    <text evidence="2">The sequence shown here is derived from an EMBL/GenBank/DDBJ whole genome shotgun (WGS) entry which is preliminary data.</text>
</comment>
<feature type="transmembrane region" description="Helical" evidence="1">
    <location>
        <begin position="184"/>
        <end position="205"/>
    </location>
</feature>
<evidence type="ECO:0000313" key="3">
    <source>
        <dbReference type="Proteomes" id="UP001165089"/>
    </source>
</evidence>
<evidence type="ECO:0000313" key="2">
    <source>
        <dbReference type="EMBL" id="GLH71017.1"/>
    </source>
</evidence>